<feature type="compositionally biased region" description="Acidic residues" evidence="2">
    <location>
        <begin position="185"/>
        <end position="198"/>
    </location>
</feature>
<protein>
    <recommendedName>
        <fullName evidence="3">F-box domain-containing protein</fullName>
    </recommendedName>
</protein>
<dbReference type="PANTHER" id="PTHR12874">
    <property type="entry name" value="F-BOX ONLY PROTEIN 48-RELATED"/>
    <property type="match status" value="1"/>
</dbReference>
<evidence type="ECO:0000313" key="4">
    <source>
        <dbReference type="EMBL" id="CBN79375.1"/>
    </source>
</evidence>
<evidence type="ECO:0000256" key="2">
    <source>
        <dbReference type="SAM" id="MobiDB-lite"/>
    </source>
</evidence>
<dbReference type="STRING" id="2880.D8LI39"/>
<dbReference type="AlphaFoldDB" id="D8LI39"/>
<dbReference type="GO" id="GO:0019005">
    <property type="term" value="C:SCF ubiquitin ligase complex"/>
    <property type="evidence" value="ECO:0007669"/>
    <property type="project" value="TreeGrafter"/>
</dbReference>
<dbReference type="InParanoid" id="D8LI39"/>
<organism evidence="4 5">
    <name type="scientific">Ectocarpus siliculosus</name>
    <name type="common">Brown alga</name>
    <name type="synonym">Conferva siliculosa</name>
    <dbReference type="NCBI Taxonomy" id="2880"/>
    <lineage>
        <taxon>Eukaryota</taxon>
        <taxon>Sar</taxon>
        <taxon>Stramenopiles</taxon>
        <taxon>Ochrophyta</taxon>
        <taxon>PX clade</taxon>
        <taxon>Phaeophyceae</taxon>
        <taxon>Ectocarpales</taxon>
        <taxon>Ectocarpaceae</taxon>
        <taxon>Ectocarpus</taxon>
    </lineage>
</organism>
<keyword evidence="1" id="KW-0833">Ubl conjugation pathway</keyword>
<dbReference type="SUPFAM" id="SSF81383">
    <property type="entry name" value="F-box domain"/>
    <property type="match status" value="1"/>
</dbReference>
<dbReference type="eggNOG" id="ENOG502SB1N">
    <property type="taxonomic scope" value="Eukaryota"/>
</dbReference>
<dbReference type="InterPro" id="IPR036047">
    <property type="entry name" value="F-box-like_dom_sf"/>
</dbReference>
<dbReference type="CDD" id="cd09917">
    <property type="entry name" value="F-box_SF"/>
    <property type="match status" value="1"/>
</dbReference>
<dbReference type="PANTHER" id="PTHR12874:SF9">
    <property type="entry name" value="F-BOX ONLY PROTEIN 48"/>
    <property type="match status" value="1"/>
</dbReference>
<dbReference type="Pfam" id="PF19270">
    <property type="entry name" value="FBO_C"/>
    <property type="match status" value="1"/>
</dbReference>
<dbReference type="InterPro" id="IPR001810">
    <property type="entry name" value="F-box_dom"/>
</dbReference>
<dbReference type="GO" id="GO:0031146">
    <property type="term" value="P:SCF-dependent proteasomal ubiquitin-dependent protein catabolic process"/>
    <property type="evidence" value="ECO:0007669"/>
    <property type="project" value="TreeGrafter"/>
</dbReference>
<gene>
    <name evidence="4" type="ORF">Esi_0201_0044</name>
</gene>
<feature type="compositionally biased region" description="Low complexity" evidence="2">
    <location>
        <begin position="147"/>
        <end position="157"/>
    </location>
</feature>
<proteinExistence type="predicted"/>
<feature type="domain" description="F-box" evidence="3">
    <location>
        <begin position="293"/>
        <end position="338"/>
    </location>
</feature>
<reference evidence="4 5" key="1">
    <citation type="journal article" date="2010" name="Nature">
        <title>The Ectocarpus genome and the independent evolution of multicellularity in brown algae.</title>
        <authorList>
            <person name="Cock J.M."/>
            <person name="Sterck L."/>
            <person name="Rouze P."/>
            <person name="Scornet D."/>
            <person name="Allen A.E."/>
            <person name="Amoutzias G."/>
            <person name="Anthouard V."/>
            <person name="Artiguenave F."/>
            <person name="Aury J.M."/>
            <person name="Badger J.H."/>
            <person name="Beszteri B."/>
            <person name="Billiau K."/>
            <person name="Bonnet E."/>
            <person name="Bothwell J.H."/>
            <person name="Bowler C."/>
            <person name="Boyen C."/>
            <person name="Brownlee C."/>
            <person name="Carrano C.J."/>
            <person name="Charrier B."/>
            <person name="Cho G.Y."/>
            <person name="Coelho S.M."/>
            <person name="Collen J."/>
            <person name="Corre E."/>
            <person name="Da Silva C."/>
            <person name="Delage L."/>
            <person name="Delaroque N."/>
            <person name="Dittami S.M."/>
            <person name="Doulbeau S."/>
            <person name="Elias M."/>
            <person name="Farnham G."/>
            <person name="Gachon C.M."/>
            <person name="Gschloessl B."/>
            <person name="Heesch S."/>
            <person name="Jabbari K."/>
            <person name="Jubin C."/>
            <person name="Kawai H."/>
            <person name="Kimura K."/>
            <person name="Kloareg B."/>
            <person name="Kupper F.C."/>
            <person name="Lang D."/>
            <person name="Le Bail A."/>
            <person name="Leblanc C."/>
            <person name="Lerouge P."/>
            <person name="Lohr M."/>
            <person name="Lopez P.J."/>
            <person name="Martens C."/>
            <person name="Maumus F."/>
            <person name="Michel G."/>
            <person name="Miranda-Saavedra D."/>
            <person name="Morales J."/>
            <person name="Moreau H."/>
            <person name="Motomura T."/>
            <person name="Nagasato C."/>
            <person name="Napoli C.A."/>
            <person name="Nelson D.R."/>
            <person name="Nyvall-Collen P."/>
            <person name="Peters A.F."/>
            <person name="Pommier C."/>
            <person name="Potin P."/>
            <person name="Poulain J."/>
            <person name="Quesneville H."/>
            <person name="Read B."/>
            <person name="Rensing S.A."/>
            <person name="Ritter A."/>
            <person name="Rousvoal S."/>
            <person name="Samanta M."/>
            <person name="Samson G."/>
            <person name="Schroeder D.C."/>
            <person name="Segurens B."/>
            <person name="Strittmatter M."/>
            <person name="Tonon T."/>
            <person name="Tregear J.W."/>
            <person name="Valentin K."/>
            <person name="von Dassow P."/>
            <person name="Yamagishi T."/>
            <person name="Van de Peer Y."/>
            <person name="Wincker P."/>
        </authorList>
    </citation>
    <scope>NUCLEOTIDE SEQUENCE [LARGE SCALE GENOMIC DNA]</scope>
    <source>
        <strain evidence="5">Ec32 / CCAP1310/4</strain>
    </source>
</reference>
<feature type="compositionally biased region" description="Low complexity" evidence="2">
    <location>
        <begin position="166"/>
        <end position="184"/>
    </location>
</feature>
<evidence type="ECO:0000259" key="3">
    <source>
        <dbReference type="PROSITE" id="PS50181"/>
    </source>
</evidence>
<dbReference type="EMBL" id="FN648378">
    <property type="protein sequence ID" value="CBN79375.1"/>
    <property type="molecule type" value="Genomic_DNA"/>
</dbReference>
<feature type="region of interest" description="Disordered" evidence="2">
    <location>
        <begin position="97"/>
        <end position="198"/>
    </location>
</feature>
<keyword evidence="5" id="KW-1185">Reference proteome</keyword>
<evidence type="ECO:0000256" key="1">
    <source>
        <dbReference type="ARBA" id="ARBA00022786"/>
    </source>
</evidence>
<evidence type="ECO:0000313" key="5">
    <source>
        <dbReference type="Proteomes" id="UP000002630"/>
    </source>
</evidence>
<dbReference type="InterPro" id="IPR045464">
    <property type="entry name" value="Hrt3/FBXO9_C"/>
</dbReference>
<dbReference type="Pfam" id="PF00646">
    <property type="entry name" value="F-box"/>
    <property type="match status" value="1"/>
</dbReference>
<dbReference type="OrthoDB" id="2117972at2759"/>
<name>D8LI39_ECTSI</name>
<sequence>MTPRSKNAHGMWWELQRSHGAHVRGRPNAGAEGTAKAAGNDDTATSSQVADDGNLGDGSGVGNTLWEQMTAREGKDAARLAGMRAGDWQAERQLQEALRESRQDGGPVGVASSLEGSGREDDEASFVDTGFHALATNAVEGEEGEGEAAAAADNEAASSLGQQPIGGSSAAAAGATAGDGSTTAQEEEDREVEEEEDYGDVELVVTQDGGIIPVATGAVGDGSAATDRAQETPAEEEEEEHDHKLAKKAYEGGVRVGVAKEDVGAAAADNEHLPKIATAMDEEQGEEVTPLPPDIVLTMPDDILHRTMLFLNPEDIFECRAVSSRWSFPGHENVYEGLCRRTYLAQSAKKMLNVKRWRSWQRMFKFRPRLRDTGLYSLKTTYFKKPVRDMSTEWTPGKILRVTYYRYFKFFGDGRVAYALTHEPPKDFVRMLQDALAFPPPGQ</sequence>
<accession>D8LI39</accession>
<dbReference type="GO" id="GO:0005737">
    <property type="term" value="C:cytoplasm"/>
    <property type="evidence" value="ECO:0007669"/>
    <property type="project" value="TreeGrafter"/>
</dbReference>
<dbReference type="Proteomes" id="UP000002630">
    <property type="component" value="Linkage Group LG28"/>
</dbReference>
<dbReference type="EMBL" id="FN649753">
    <property type="protein sequence ID" value="CBN79375.1"/>
    <property type="molecule type" value="Genomic_DNA"/>
</dbReference>
<dbReference type="PROSITE" id="PS50181">
    <property type="entry name" value="FBOX"/>
    <property type="match status" value="1"/>
</dbReference>
<feature type="region of interest" description="Disordered" evidence="2">
    <location>
        <begin position="216"/>
        <end position="243"/>
    </location>
</feature>
<feature type="region of interest" description="Disordered" evidence="2">
    <location>
        <begin position="1"/>
        <end position="64"/>
    </location>
</feature>